<reference evidence="12" key="1">
    <citation type="submission" date="2009-02" db="EMBL/GenBank/DDBJ databases">
        <title>The Genome Sequence of Blastomyces dermatitidis strain SLH14081.</title>
        <authorList>
            <consortium name="The Broad Institute Genome Sequencing Platform"/>
            <consortium name="Broad Institute Microbial Sequencing Center."/>
            <person name="Champion M."/>
            <person name="Cuomo C."/>
            <person name="Ma L.-J."/>
            <person name="Henn M.R."/>
            <person name="Klein B."/>
            <person name="Goldman B."/>
            <person name="Young S."/>
            <person name="Kodira C.D."/>
            <person name="Zeng Q."/>
            <person name="Koehrsen M."/>
            <person name="Alvarado L."/>
            <person name="Berlin A.M."/>
            <person name="Heiman D.I."/>
            <person name="Hepburn T.A."/>
            <person name="Saif S."/>
            <person name="Shea T.D."/>
            <person name="Shenoy N."/>
            <person name="Sykes S."/>
            <person name="Galagan J."/>
            <person name="Nusbaum C."/>
            <person name="Birren B."/>
        </authorList>
    </citation>
    <scope>NUCLEOTIDE SEQUENCE</scope>
    <source>
        <strain evidence="12">SLH14081</strain>
    </source>
</reference>
<evidence type="ECO:0000313" key="12">
    <source>
        <dbReference type="EMBL" id="OAT04842.1"/>
    </source>
</evidence>
<dbReference type="InterPro" id="IPR022043">
    <property type="entry name" value="CAF1A_DD"/>
</dbReference>
<protein>
    <submittedName>
        <fullName evidence="11 12">Chromatin assembly factor 1 subunit A</fullName>
    </submittedName>
</protein>
<organism evidence="12 13">
    <name type="scientific">Blastomyces gilchristii (strain SLH14081)</name>
    <name type="common">Blastomyces dermatitidis</name>
    <dbReference type="NCBI Taxonomy" id="559298"/>
    <lineage>
        <taxon>Eukaryota</taxon>
        <taxon>Fungi</taxon>
        <taxon>Dikarya</taxon>
        <taxon>Ascomycota</taxon>
        <taxon>Pezizomycotina</taxon>
        <taxon>Eurotiomycetes</taxon>
        <taxon>Eurotiomycetidae</taxon>
        <taxon>Onygenales</taxon>
        <taxon>Ajellomycetaceae</taxon>
        <taxon>Blastomyces</taxon>
    </lineage>
</organism>
<dbReference type="Pfam" id="PF11600">
    <property type="entry name" value="CAF1A_acidic"/>
    <property type="match status" value="1"/>
</dbReference>
<feature type="region of interest" description="Disordered" evidence="7">
    <location>
        <begin position="454"/>
        <end position="490"/>
    </location>
</feature>
<dbReference type="Proteomes" id="UP000002038">
    <property type="component" value="Unassembled WGS sequence"/>
</dbReference>
<evidence type="ECO:0000256" key="5">
    <source>
        <dbReference type="ARBA" id="ARBA00023204"/>
    </source>
</evidence>
<evidence type="ECO:0000256" key="7">
    <source>
        <dbReference type="SAM" id="MobiDB-lite"/>
    </source>
</evidence>
<feature type="compositionally biased region" description="Low complexity" evidence="7">
    <location>
        <begin position="1"/>
        <end position="15"/>
    </location>
</feature>
<dbReference type="STRING" id="559298.A0A179UE92"/>
<reference evidence="13" key="2">
    <citation type="journal article" date="2015" name="PLoS Genet.">
        <title>The dynamic genome and transcriptome of the human fungal pathogen Blastomyces and close relative Emmonsia.</title>
        <authorList>
            <person name="Munoz J.F."/>
            <person name="Gauthier G.M."/>
            <person name="Desjardins C.A."/>
            <person name="Gallo J.E."/>
            <person name="Holder J."/>
            <person name="Sullivan T.D."/>
            <person name="Marty A.J."/>
            <person name="Carmen J.C."/>
            <person name="Chen Z."/>
            <person name="Ding L."/>
            <person name="Gujja S."/>
            <person name="Magrini V."/>
            <person name="Misas E."/>
            <person name="Mitreva M."/>
            <person name="Priest M."/>
            <person name="Saif S."/>
            <person name="Whiston E.A."/>
            <person name="Young S."/>
            <person name="Zeng Q."/>
            <person name="Goldman W.E."/>
            <person name="Mardis E.R."/>
            <person name="Taylor J.W."/>
            <person name="McEwen J.G."/>
            <person name="Clay O.K."/>
            <person name="Klein B.S."/>
            <person name="Cuomo C.A."/>
        </authorList>
    </citation>
    <scope>NUCLEOTIDE SEQUENCE [LARGE SCALE GENOMIC DNA]</scope>
    <source>
        <strain evidence="13">SLH14081</strain>
    </source>
</reference>
<dbReference type="PANTHER" id="PTHR15272">
    <property type="entry name" value="CHROMATIN ASSEMBLY FACTOR 1 SUBUNIT A CAF-1 SUBUNIT A"/>
    <property type="match status" value="1"/>
</dbReference>
<evidence type="ECO:0000256" key="2">
    <source>
        <dbReference type="ARBA" id="ARBA00022705"/>
    </source>
</evidence>
<dbReference type="GO" id="GO:0006281">
    <property type="term" value="P:DNA repair"/>
    <property type="evidence" value="ECO:0007669"/>
    <property type="project" value="UniProtKB-KW"/>
</dbReference>
<dbReference type="RefSeq" id="XP_031576399.1">
    <property type="nucleotide sequence ID" value="XM_031720284.1"/>
</dbReference>
<feature type="compositionally biased region" description="Basic and acidic residues" evidence="7">
    <location>
        <begin position="166"/>
        <end position="247"/>
    </location>
</feature>
<accession>A0A179UE92</accession>
<feature type="domain" description="Chromatin assembly factor 1 subunit Cac1-like C-terminal" evidence="10">
    <location>
        <begin position="637"/>
        <end position="691"/>
    </location>
</feature>
<dbReference type="GO" id="GO:0006260">
    <property type="term" value="P:DNA replication"/>
    <property type="evidence" value="ECO:0007669"/>
    <property type="project" value="UniProtKB-KW"/>
</dbReference>
<dbReference type="InterPro" id="IPR021644">
    <property type="entry name" value="CAF-1_p150_acidic"/>
</dbReference>
<proteinExistence type="predicted"/>
<keyword evidence="4" id="KW-0143">Chaperone</keyword>
<dbReference type="GO" id="GO:0006334">
    <property type="term" value="P:nucleosome assembly"/>
    <property type="evidence" value="ECO:0007669"/>
    <property type="project" value="TreeGrafter"/>
</dbReference>
<evidence type="ECO:0000313" key="13">
    <source>
        <dbReference type="Proteomes" id="UP000002038"/>
    </source>
</evidence>
<evidence type="ECO:0000256" key="4">
    <source>
        <dbReference type="ARBA" id="ARBA00023186"/>
    </source>
</evidence>
<dbReference type="EMBL" id="GG657449">
    <property type="protein sequence ID" value="OAT04842.1"/>
    <property type="molecule type" value="Genomic_DNA"/>
</dbReference>
<evidence type="ECO:0000259" key="8">
    <source>
        <dbReference type="Pfam" id="PF11600"/>
    </source>
</evidence>
<dbReference type="RefSeq" id="XP_031576398.1">
    <property type="nucleotide sequence ID" value="XM_031720283.1"/>
</dbReference>
<feature type="region of interest" description="Disordered" evidence="7">
    <location>
        <begin position="1"/>
        <end position="291"/>
    </location>
</feature>
<gene>
    <name evidence="12" type="ORF">BDBG_01335</name>
</gene>
<dbReference type="InterPro" id="IPR048800">
    <property type="entry name" value="Cac1-like_C"/>
</dbReference>
<feature type="domain" description="Chromatin assembly factor 1 subunit A dimerization" evidence="9">
    <location>
        <begin position="410"/>
        <end position="483"/>
    </location>
</feature>
<feature type="compositionally biased region" description="Polar residues" evidence="7">
    <location>
        <begin position="258"/>
        <end position="267"/>
    </location>
</feature>
<feature type="domain" description="Chromatin assembly factor 1 p150 subunit acidic region" evidence="8">
    <location>
        <begin position="160"/>
        <end position="267"/>
    </location>
</feature>
<evidence type="ECO:0000259" key="10">
    <source>
        <dbReference type="Pfam" id="PF21796"/>
    </source>
</evidence>
<comment type="subcellular location">
    <subcellularLocation>
        <location evidence="1">Nucleus</location>
    </subcellularLocation>
</comment>
<keyword evidence="5" id="KW-0234">DNA repair</keyword>
<keyword evidence="6" id="KW-0539">Nucleus</keyword>
<evidence type="ECO:0000256" key="1">
    <source>
        <dbReference type="ARBA" id="ARBA00004123"/>
    </source>
</evidence>
<keyword evidence="3" id="KW-0227">DNA damage</keyword>
<dbReference type="Pfam" id="PF12253">
    <property type="entry name" value="CAF1A_dimeriz"/>
    <property type="match status" value="1"/>
</dbReference>
<sequence>MGGEPLPGSTSPSTLSRKRSFSEVDGCALKTNPQDNNGGTGLPEVVVPNDGLQESSTTHTAGMKSEIHPSIETAGIPQSTTTTKSSSTSTSTASLSVDSLPHADRIGSPDPSILSPIPLPNCIDNIQTQSQTPPPLPATPPAASGFVLPNNNKKRKLSPASNQARALEKEMKEKQRAEEKAKKEEERRRKEEERKKKEEEKKKRDEEREEERRKREEKKKAKDEERLAREEEKKKRDEERMRKEKSQMRLNAFFAKPTTPNSASTANAIDGRNSIPVNDSSGASAATKSEQNLLSDYEQEFPPFFLQSHVKLAPPHRFERDTDSLKFACEKLDSLFKRVTSSEEEAPAMTFRPSELFNMLPYKRRQGKPNGPTVREILHMMQDAASNTIDLTGDKKTQNPGDLLKKIPMKVLKFSEDVRPPYQGTFTKRLPEQEARRLCRNPFGRIVPDFNYDYDSEAEWEEPEEGEDLDSEGEEEMSEDGDGDMEDFLDDGDDDAVGGRRRVIVGDLEPVCSGIHWEDEGDIDPMMSSCRMEVISETLNFPIDPFSSVYWSKPTPASRSPLKHLTHRSNQPLDRAGAMSSDLSQKQSSQSSGLLQPPSTTLPSTLTTTLPSGQSTLLPVAVSNQKPRRSFPPDQVAEFKEVIDGSNLTKAGLIEVLKKRFPKVSKDIIKDTLTSTAQRLGQKEADKKWVLI</sequence>
<keyword evidence="2" id="KW-0235">DNA replication</keyword>
<dbReference type="GO" id="GO:0005634">
    <property type="term" value="C:nucleus"/>
    <property type="evidence" value="ECO:0007669"/>
    <property type="project" value="UniProtKB-SubCell"/>
</dbReference>
<dbReference type="GO" id="GO:0033186">
    <property type="term" value="C:CAF-1 complex"/>
    <property type="evidence" value="ECO:0007669"/>
    <property type="project" value="TreeGrafter"/>
</dbReference>
<evidence type="ECO:0000256" key="6">
    <source>
        <dbReference type="ARBA" id="ARBA00023242"/>
    </source>
</evidence>
<dbReference type="OrthoDB" id="79480at2759"/>
<feature type="compositionally biased region" description="Low complexity" evidence="7">
    <location>
        <begin position="79"/>
        <end position="94"/>
    </location>
</feature>
<dbReference type="KEGG" id="bgh:BDBG_01335"/>
<dbReference type="EMBL" id="GG657449">
    <property type="protein sequence ID" value="OAT04841.1"/>
    <property type="molecule type" value="Genomic_DNA"/>
</dbReference>
<keyword evidence="13" id="KW-1185">Reference proteome</keyword>
<evidence type="ECO:0000313" key="11">
    <source>
        <dbReference type="EMBL" id="OAT04841.1"/>
    </source>
</evidence>
<feature type="compositionally biased region" description="Polar residues" evidence="7">
    <location>
        <begin position="275"/>
        <end position="291"/>
    </location>
</feature>
<dbReference type="VEuPathDB" id="FungiDB:BDBG_01335"/>
<evidence type="ECO:0000259" key="9">
    <source>
        <dbReference type="Pfam" id="PF12253"/>
    </source>
</evidence>
<feature type="compositionally biased region" description="Low complexity" evidence="7">
    <location>
        <begin position="580"/>
        <end position="604"/>
    </location>
</feature>
<dbReference type="AlphaFoldDB" id="A0A179UE92"/>
<dbReference type="GeneID" id="8510523"/>
<feature type="region of interest" description="Disordered" evidence="7">
    <location>
        <begin position="572"/>
        <end position="604"/>
    </location>
</feature>
<evidence type="ECO:0000256" key="3">
    <source>
        <dbReference type="ARBA" id="ARBA00022763"/>
    </source>
</evidence>
<name>A0A179UE92_BLAGS</name>
<dbReference type="Pfam" id="PF21796">
    <property type="entry name" value="Cac1_C"/>
    <property type="match status" value="1"/>
</dbReference>
<dbReference type="PANTHER" id="PTHR15272:SF0">
    <property type="entry name" value="CHROMATIN ASSEMBLY FACTOR 1 SUBUNIT A"/>
    <property type="match status" value="1"/>
</dbReference>